<dbReference type="Gene3D" id="3.40.109.10">
    <property type="entry name" value="NADH Oxidase"/>
    <property type="match status" value="1"/>
</dbReference>
<evidence type="ECO:0000256" key="2">
    <source>
        <dbReference type="ARBA" id="ARBA00022630"/>
    </source>
</evidence>
<dbReference type="EC" id="1.-.-.-" evidence="7"/>
<feature type="binding site" evidence="8">
    <location>
        <position position="36"/>
    </location>
    <ligand>
        <name>FMN</name>
        <dbReference type="ChEBI" id="CHEBI:58210"/>
        <note>ligand shared between dimeric partners</note>
    </ligand>
</feature>
<evidence type="ECO:0000259" key="9">
    <source>
        <dbReference type="Pfam" id="PF00881"/>
    </source>
</evidence>
<evidence type="ECO:0000256" key="7">
    <source>
        <dbReference type="PIRNR" id="PIRNR000232"/>
    </source>
</evidence>
<dbReference type="InterPro" id="IPR029479">
    <property type="entry name" value="Nitroreductase"/>
</dbReference>
<dbReference type="SUPFAM" id="SSF55469">
    <property type="entry name" value="FMN-dependent nitroreductase-like"/>
    <property type="match status" value="1"/>
</dbReference>
<keyword evidence="5 7" id="KW-0560">Oxidoreductase</keyword>
<evidence type="ECO:0000313" key="11">
    <source>
        <dbReference type="Proteomes" id="UP000198701"/>
    </source>
</evidence>
<evidence type="ECO:0000256" key="1">
    <source>
        <dbReference type="ARBA" id="ARBA00007118"/>
    </source>
</evidence>
<keyword evidence="11" id="KW-1185">Reference proteome</keyword>
<sequence length="182" mass="19420">MSAVADALAARRSYSRVTPDAPSHDELLPLVAAVARVADHGALRPWRLIEVRGDARRRLGDALVAASGHTAAEAATTAAKPLRAELLIALVISRRESEKVADWEQDAAAAGVAHALSLLLADAGWGVMWRTGPHTRSAPVRRMHELADNEELLGWLYVGGVPPDAKPGVRLPIDPAEFLTVL</sequence>
<evidence type="ECO:0000256" key="8">
    <source>
        <dbReference type="PIRSR" id="PIRSR000232-1"/>
    </source>
</evidence>
<evidence type="ECO:0000256" key="5">
    <source>
        <dbReference type="ARBA" id="ARBA00023002"/>
    </source>
</evidence>
<keyword evidence="4 7" id="KW-0521">NADP</keyword>
<gene>
    <name evidence="10" type="ORF">SAMN05216282_10445</name>
</gene>
<evidence type="ECO:0000256" key="3">
    <source>
        <dbReference type="ARBA" id="ARBA00022643"/>
    </source>
</evidence>
<dbReference type="STRING" id="386301.SAMN05216282_10445"/>
<dbReference type="PIRSF" id="PIRSF000232">
    <property type="entry name" value="YdjA"/>
    <property type="match status" value="1"/>
</dbReference>
<accession>A0A1G9ACL6</accession>
<dbReference type="InterPro" id="IPR000415">
    <property type="entry name" value="Nitroreductase-like"/>
</dbReference>
<name>A0A1G9ACL6_9MICO</name>
<dbReference type="Pfam" id="PF00881">
    <property type="entry name" value="Nitroreductase"/>
    <property type="match status" value="1"/>
</dbReference>
<keyword evidence="3 7" id="KW-0288">FMN</keyword>
<organism evidence="10 11">
    <name type="scientific">Cryobacterium psychrotolerans</name>
    <dbReference type="NCBI Taxonomy" id="386301"/>
    <lineage>
        <taxon>Bacteria</taxon>
        <taxon>Bacillati</taxon>
        <taxon>Actinomycetota</taxon>
        <taxon>Actinomycetes</taxon>
        <taxon>Micrococcales</taxon>
        <taxon>Microbacteriaceae</taxon>
        <taxon>Cryobacterium</taxon>
    </lineage>
</organism>
<feature type="binding site" description="in other chain" evidence="8">
    <location>
        <begin position="11"/>
        <end position="13"/>
    </location>
    <ligand>
        <name>FMN</name>
        <dbReference type="ChEBI" id="CHEBI:58210"/>
        <note>ligand shared between dimeric partners</note>
    </ligand>
</feature>
<comment type="similarity">
    <text evidence="1 7">Belongs to the nitroreductase family.</text>
</comment>
<feature type="domain" description="Nitroreductase" evidence="9">
    <location>
        <begin position="9"/>
        <end position="159"/>
    </location>
</feature>
<dbReference type="InterPro" id="IPR052530">
    <property type="entry name" value="NAD(P)H_nitroreductase"/>
</dbReference>
<dbReference type="Proteomes" id="UP000198701">
    <property type="component" value="Unassembled WGS sequence"/>
</dbReference>
<dbReference type="OrthoDB" id="3268470at2"/>
<dbReference type="PANTHER" id="PTHR43821">
    <property type="entry name" value="NAD(P)H NITROREDUCTASE YDJA-RELATED"/>
    <property type="match status" value="1"/>
</dbReference>
<reference evidence="10 11" key="1">
    <citation type="submission" date="2016-10" db="EMBL/GenBank/DDBJ databases">
        <authorList>
            <person name="de Groot N.N."/>
        </authorList>
    </citation>
    <scope>NUCLEOTIDE SEQUENCE [LARGE SCALE GENOMIC DNA]</scope>
    <source>
        <strain evidence="10 11">CGMCC 1.5382</strain>
    </source>
</reference>
<dbReference type="AlphaFoldDB" id="A0A1G9ACL6"/>
<dbReference type="InterPro" id="IPR026021">
    <property type="entry name" value="YdjA-like"/>
</dbReference>
<dbReference type="RefSeq" id="WP_092322195.1">
    <property type="nucleotide sequence ID" value="NZ_FNFU01000004.1"/>
</dbReference>
<comment type="cofactor">
    <cofactor evidence="8">
        <name>FMN</name>
        <dbReference type="ChEBI" id="CHEBI:58210"/>
    </cofactor>
    <text evidence="8">Binds 1 FMN per subunit.</text>
</comment>
<evidence type="ECO:0000256" key="6">
    <source>
        <dbReference type="ARBA" id="ARBA00023027"/>
    </source>
</evidence>
<dbReference type="GO" id="GO:0016491">
    <property type="term" value="F:oxidoreductase activity"/>
    <property type="evidence" value="ECO:0007669"/>
    <property type="project" value="UniProtKB-UniRule"/>
</dbReference>
<feature type="binding site" evidence="8">
    <location>
        <position position="40"/>
    </location>
    <ligand>
        <name>FMN</name>
        <dbReference type="ChEBI" id="CHEBI:58210"/>
        <note>ligand shared between dimeric partners</note>
    </ligand>
</feature>
<evidence type="ECO:0000256" key="4">
    <source>
        <dbReference type="ARBA" id="ARBA00022857"/>
    </source>
</evidence>
<proteinExistence type="inferred from homology"/>
<protein>
    <recommendedName>
        <fullName evidence="7">Putative NAD(P)H nitroreductase</fullName>
        <ecNumber evidence="7">1.-.-.-</ecNumber>
    </recommendedName>
</protein>
<evidence type="ECO:0000313" key="10">
    <source>
        <dbReference type="EMBL" id="SDK24973.1"/>
    </source>
</evidence>
<feature type="binding site" description="in other chain" evidence="8">
    <location>
        <begin position="129"/>
        <end position="131"/>
    </location>
    <ligand>
        <name>FMN</name>
        <dbReference type="ChEBI" id="CHEBI:58210"/>
        <note>ligand shared between dimeric partners</note>
    </ligand>
</feature>
<dbReference type="PANTHER" id="PTHR43821:SF1">
    <property type="entry name" value="NAD(P)H NITROREDUCTASE YDJA-RELATED"/>
    <property type="match status" value="1"/>
</dbReference>
<dbReference type="EMBL" id="FNFU01000004">
    <property type="protein sequence ID" value="SDK24973.1"/>
    <property type="molecule type" value="Genomic_DNA"/>
</dbReference>
<keyword evidence="2 7" id="KW-0285">Flavoprotein</keyword>
<keyword evidence="6 7" id="KW-0520">NAD</keyword>